<protein>
    <recommendedName>
        <fullName evidence="3">DNA helicase DnaB-like N-terminal domain-containing protein</fullName>
    </recommendedName>
</protein>
<evidence type="ECO:0000313" key="4">
    <source>
        <dbReference type="EMBL" id="GAA2627690.1"/>
    </source>
</evidence>
<evidence type="ECO:0000313" key="5">
    <source>
        <dbReference type="Proteomes" id="UP001501509"/>
    </source>
</evidence>
<feature type="domain" description="DNA helicase DnaB-like N-terminal" evidence="3">
    <location>
        <begin position="6"/>
        <end position="54"/>
    </location>
</feature>
<dbReference type="InterPro" id="IPR016136">
    <property type="entry name" value="DNA_helicase_N/primase_C"/>
</dbReference>
<organism evidence="4 5">
    <name type="scientific">Actinomadura fulvescens</name>
    <dbReference type="NCBI Taxonomy" id="46160"/>
    <lineage>
        <taxon>Bacteria</taxon>
        <taxon>Bacillati</taxon>
        <taxon>Actinomycetota</taxon>
        <taxon>Actinomycetes</taxon>
        <taxon>Streptosporangiales</taxon>
        <taxon>Thermomonosporaceae</taxon>
        <taxon>Actinomadura</taxon>
    </lineage>
</organism>
<dbReference type="PANTHER" id="PTHR30153:SF2">
    <property type="entry name" value="REPLICATIVE DNA HELICASE"/>
    <property type="match status" value="1"/>
</dbReference>
<keyword evidence="2" id="KW-0238">DNA-binding</keyword>
<keyword evidence="5" id="KW-1185">Reference proteome</keyword>
<dbReference type="Gene3D" id="1.10.860.10">
    <property type="entry name" value="DNAb Helicase, Chain A"/>
    <property type="match status" value="2"/>
</dbReference>
<evidence type="ECO:0000256" key="2">
    <source>
        <dbReference type="ARBA" id="ARBA00023125"/>
    </source>
</evidence>
<evidence type="ECO:0000259" key="3">
    <source>
        <dbReference type="Pfam" id="PF00772"/>
    </source>
</evidence>
<dbReference type="PANTHER" id="PTHR30153">
    <property type="entry name" value="REPLICATIVE DNA HELICASE DNAB"/>
    <property type="match status" value="1"/>
</dbReference>
<accession>A0ABN3QKD9</accession>
<evidence type="ECO:0000256" key="1">
    <source>
        <dbReference type="ARBA" id="ARBA00022705"/>
    </source>
</evidence>
<proteinExistence type="predicted"/>
<dbReference type="Proteomes" id="UP001501509">
    <property type="component" value="Unassembled WGS sequence"/>
</dbReference>
<feature type="domain" description="DNA helicase DnaB-like N-terminal" evidence="3">
    <location>
        <begin position="208"/>
        <end position="273"/>
    </location>
</feature>
<dbReference type="EMBL" id="BAAATD010000013">
    <property type="protein sequence ID" value="GAA2627690.1"/>
    <property type="molecule type" value="Genomic_DNA"/>
</dbReference>
<dbReference type="InterPro" id="IPR007693">
    <property type="entry name" value="DNA_helicase_DnaB-like_N"/>
</dbReference>
<comment type="caution">
    <text evidence="4">The sequence shown here is derived from an EMBL/GenBank/DDBJ whole genome shotgun (WGS) entry which is preliminary data.</text>
</comment>
<reference evidence="4 5" key="1">
    <citation type="journal article" date="2019" name="Int. J. Syst. Evol. Microbiol.">
        <title>The Global Catalogue of Microorganisms (GCM) 10K type strain sequencing project: providing services to taxonomists for standard genome sequencing and annotation.</title>
        <authorList>
            <consortium name="The Broad Institute Genomics Platform"/>
            <consortium name="The Broad Institute Genome Sequencing Center for Infectious Disease"/>
            <person name="Wu L."/>
            <person name="Ma J."/>
        </authorList>
    </citation>
    <scope>NUCLEOTIDE SEQUENCE [LARGE SCALE GENOMIC DNA]</scope>
    <source>
        <strain evidence="4 5">JCM 6833</strain>
    </source>
</reference>
<sequence length="362" mass="38503">MNAASMAEQALLGALLRNPEHVGQVAAWLTPQHFTQAQHASLYQALVDTYQAGTRLPGMPAGTTHDQLRRYLNTFVTQVPGLEMPYVMALIATTAHLNNTVSYGQLVLRADLERLVGRYAEAMIQHAADQADDPAVHGAAETEAVLDVMQELMAWRYTIDVEIDGIADAVAYTVSRIAARPSDVTVEFAASQAQLDAVSVTSLTQPEEGHLLAAVLATPGTLEAIEGWLEPGDFADASIGELYAVALMLHHRGEPVDALTVLWEAQRQGLADANLAPGILTMAVPAAATETDVVGLGRHVLAQALRRTAVNAVRHTDSTDLEPAAFDPHDPTNWSAEDAPPAVAELLPATAAHEHTAFASGS</sequence>
<name>A0ABN3QKD9_9ACTN</name>
<gene>
    <name evidence="4" type="ORF">GCM10010411_76080</name>
</gene>
<dbReference type="Pfam" id="PF00772">
    <property type="entry name" value="DnaB"/>
    <property type="match status" value="2"/>
</dbReference>
<dbReference type="SUPFAM" id="SSF48024">
    <property type="entry name" value="N-terminal domain of DnaB helicase"/>
    <property type="match status" value="2"/>
</dbReference>
<dbReference type="InterPro" id="IPR036185">
    <property type="entry name" value="DNA_heli_DnaB-like_N_sf"/>
</dbReference>
<dbReference type="RefSeq" id="WP_344547344.1">
    <property type="nucleotide sequence ID" value="NZ_BAAATD010000013.1"/>
</dbReference>
<keyword evidence="1" id="KW-0235">DNA replication</keyword>